<feature type="region of interest" description="Disordered" evidence="5">
    <location>
        <begin position="239"/>
        <end position="280"/>
    </location>
</feature>
<evidence type="ECO:0000256" key="4">
    <source>
        <dbReference type="PROSITE-ProRule" id="PRU00175"/>
    </source>
</evidence>
<keyword evidence="2 4" id="KW-0863">Zinc-finger</keyword>
<feature type="compositionally biased region" description="Low complexity" evidence="5">
    <location>
        <begin position="407"/>
        <end position="418"/>
    </location>
</feature>
<dbReference type="Pfam" id="PF00097">
    <property type="entry name" value="zf-C3HC4"/>
    <property type="match status" value="1"/>
</dbReference>
<protein>
    <recommendedName>
        <fullName evidence="6">RING-type domain-containing protein</fullName>
    </recommendedName>
</protein>
<dbReference type="Gene3D" id="3.30.40.10">
    <property type="entry name" value="Zinc/RING finger domain, C3HC4 (zinc finger)"/>
    <property type="match status" value="1"/>
</dbReference>
<evidence type="ECO:0000313" key="7">
    <source>
        <dbReference type="EMBL" id="KAK4534547.1"/>
    </source>
</evidence>
<feature type="region of interest" description="Disordered" evidence="5">
    <location>
        <begin position="402"/>
        <end position="421"/>
    </location>
</feature>
<keyword evidence="8" id="KW-1185">Reference proteome</keyword>
<feature type="domain" description="RING-type" evidence="6">
    <location>
        <begin position="490"/>
        <end position="535"/>
    </location>
</feature>
<dbReference type="InterPro" id="IPR018957">
    <property type="entry name" value="Znf_C3HC4_RING-type"/>
</dbReference>
<dbReference type="EMBL" id="JANCYW010000002">
    <property type="protein sequence ID" value="KAK4534547.1"/>
    <property type="molecule type" value="Genomic_DNA"/>
</dbReference>
<dbReference type="GO" id="GO:0008270">
    <property type="term" value="F:zinc ion binding"/>
    <property type="evidence" value="ECO:0007669"/>
    <property type="project" value="UniProtKB-KW"/>
</dbReference>
<organism evidence="7 8">
    <name type="scientific">Cyanidium caldarium</name>
    <name type="common">Red alga</name>
    <dbReference type="NCBI Taxonomy" id="2771"/>
    <lineage>
        <taxon>Eukaryota</taxon>
        <taxon>Rhodophyta</taxon>
        <taxon>Bangiophyceae</taxon>
        <taxon>Cyanidiales</taxon>
        <taxon>Cyanidiaceae</taxon>
        <taxon>Cyanidium</taxon>
    </lineage>
</organism>
<keyword evidence="3" id="KW-0862">Zinc</keyword>
<comment type="caution">
    <text evidence="7">The sequence shown here is derived from an EMBL/GenBank/DDBJ whole genome shotgun (WGS) entry which is preliminary data.</text>
</comment>
<dbReference type="AlphaFoldDB" id="A0AAV9IQM8"/>
<feature type="region of interest" description="Disordered" evidence="5">
    <location>
        <begin position="550"/>
        <end position="579"/>
    </location>
</feature>
<dbReference type="InterPro" id="IPR013083">
    <property type="entry name" value="Znf_RING/FYVE/PHD"/>
</dbReference>
<dbReference type="PROSITE" id="PS50089">
    <property type="entry name" value="ZF_RING_2"/>
    <property type="match status" value="1"/>
</dbReference>
<evidence type="ECO:0000259" key="6">
    <source>
        <dbReference type="PROSITE" id="PS50089"/>
    </source>
</evidence>
<keyword evidence="1" id="KW-0479">Metal-binding</keyword>
<feature type="region of interest" description="Disordered" evidence="5">
    <location>
        <begin position="627"/>
        <end position="658"/>
    </location>
</feature>
<dbReference type="SMART" id="SM00184">
    <property type="entry name" value="RING"/>
    <property type="match status" value="1"/>
</dbReference>
<feature type="region of interest" description="Disordered" evidence="5">
    <location>
        <begin position="683"/>
        <end position="710"/>
    </location>
</feature>
<name>A0AAV9IQM8_CYACA</name>
<accession>A0AAV9IQM8</accession>
<gene>
    <name evidence="7" type="ORF">CDCA_CDCA02G0572</name>
</gene>
<evidence type="ECO:0000256" key="1">
    <source>
        <dbReference type="ARBA" id="ARBA00022723"/>
    </source>
</evidence>
<proteinExistence type="predicted"/>
<dbReference type="InterPro" id="IPR017907">
    <property type="entry name" value="Znf_RING_CS"/>
</dbReference>
<evidence type="ECO:0000313" key="8">
    <source>
        <dbReference type="Proteomes" id="UP001301350"/>
    </source>
</evidence>
<evidence type="ECO:0000256" key="5">
    <source>
        <dbReference type="SAM" id="MobiDB-lite"/>
    </source>
</evidence>
<evidence type="ECO:0000256" key="3">
    <source>
        <dbReference type="ARBA" id="ARBA00022833"/>
    </source>
</evidence>
<evidence type="ECO:0000256" key="2">
    <source>
        <dbReference type="ARBA" id="ARBA00022771"/>
    </source>
</evidence>
<feature type="compositionally biased region" description="Low complexity" evidence="5">
    <location>
        <begin position="639"/>
        <end position="652"/>
    </location>
</feature>
<dbReference type="PROSITE" id="PS00518">
    <property type="entry name" value="ZF_RING_1"/>
    <property type="match status" value="1"/>
</dbReference>
<sequence length="710" mass="76381">MKYGHKLKGFSEVFAGEAPAVFEADYDDCPAPPADAAVVEKHSVLETRSNVDLSPEESLPKLVLSTVPPSRLPSLRAVLGERYAALYRMYKAGKRAVSAMQVAVGKRQLKAKMADAASGTAATTSLECAPRRRRSMGTAGVSSALETVQRAVSEFWQAVVREVQATDQFFCARTGDLMERVERMRQQGINASLSAALNIGVEAEQVLVCLQIAQVAIGKIVKKYRKALAELDAAPAASAPSRQLESGASGGDAEGGSSNSATTTTSASSATERVRDRGNMETVSASAVRQVVETATAKVLAPVVSRQGEARRNDLDYAGRLLRRYISSQAFVCDVRRLNFLVDFRQRKDCALLALYKMRRQVPPSSGGASPLSASPTTVAAVTAGHAPKSRSLLRFILGGGRHGHADPSAPKTAAAAGGDRHPRTFNDECQQLAVNLNRHMGRTGDQPLSASPYSIATKFYLTKEIGMDAKATEEALAVAVAAIPSHFTCPICLDMLYETRELPCRHRLCALCLEEATYGAGQHGGSAFLCPLCRLQDASRRACCADGVPTTGTPSDVDTQEERRADAEPAEQPAVSGRRADSIDALLRVAFASHWRRRQRKEQELRLRLERRKRYDAQAAARLTASMKALSLPEETRPSTTSTGPRPTAGTRARSPPQIWKAVSVSGADALFGYDEMGDFTYDRPQSAPDDVTSGARPKRTPKSACSII</sequence>
<dbReference type="InterPro" id="IPR001841">
    <property type="entry name" value="Znf_RING"/>
</dbReference>
<reference evidence="7 8" key="1">
    <citation type="submission" date="2022-07" db="EMBL/GenBank/DDBJ databases">
        <title>Genome-wide signatures of adaptation to extreme environments.</title>
        <authorList>
            <person name="Cho C.H."/>
            <person name="Yoon H.S."/>
        </authorList>
    </citation>
    <scope>NUCLEOTIDE SEQUENCE [LARGE SCALE GENOMIC DNA]</scope>
    <source>
        <strain evidence="7 8">DBV 063 E5</strain>
    </source>
</reference>
<feature type="compositionally biased region" description="Low complexity" evidence="5">
    <location>
        <begin position="255"/>
        <end position="271"/>
    </location>
</feature>
<dbReference type="SUPFAM" id="SSF57850">
    <property type="entry name" value="RING/U-box"/>
    <property type="match status" value="1"/>
</dbReference>
<dbReference type="Proteomes" id="UP001301350">
    <property type="component" value="Unassembled WGS sequence"/>
</dbReference>